<comment type="caution">
    <text evidence="1">The sequence shown here is derived from an EMBL/GenBank/DDBJ whole genome shotgun (WGS) entry which is preliminary data.</text>
</comment>
<name>A0A4Y9SK27_9BURK</name>
<dbReference type="AlphaFoldDB" id="A0A4Y9SK27"/>
<proteinExistence type="predicted"/>
<accession>A0A4Y9SK27</accession>
<reference evidence="1 2" key="1">
    <citation type="submission" date="2019-03" db="EMBL/GenBank/DDBJ databases">
        <title>Draft Genome Sequence of Massilia arenosa sp. nov., a Novel Massilia Species Isolated from a Sandy-loam Maize Soil.</title>
        <authorList>
            <person name="Raths R."/>
            <person name="Peta V."/>
            <person name="Bucking H."/>
        </authorList>
    </citation>
    <scope>NUCLEOTIDE SEQUENCE [LARGE SCALE GENOMIC DNA]</scope>
    <source>
        <strain evidence="1 2">MC02</strain>
    </source>
</reference>
<sequence>MKSATFPSLRVEPELREAAEKALAPGESLSQFVEEAVREKIRRRQLQDEFIARGLESLREAERTGEYYSSDEVLAELDNIIREAETKPQK</sequence>
<gene>
    <name evidence="1" type="ORF">E4L96_04455</name>
</gene>
<dbReference type="OrthoDB" id="8400336at2"/>
<dbReference type="RefSeq" id="WP_135206020.1">
    <property type="nucleotide sequence ID" value="NZ_SPVF01000067.1"/>
</dbReference>
<dbReference type="NCBIfam" id="NF041551">
    <property type="entry name" value="YlcI_YnfO_N"/>
    <property type="match status" value="1"/>
</dbReference>
<organism evidence="1 2">
    <name type="scientific">Zemynaea arenosa</name>
    <dbReference type="NCBI Taxonomy" id="2561931"/>
    <lineage>
        <taxon>Bacteria</taxon>
        <taxon>Pseudomonadati</taxon>
        <taxon>Pseudomonadota</taxon>
        <taxon>Betaproteobacteria</taxon>
        <taxon>Burkholderiales</taxon>
        <taxon>Oxalobacteraceae</taxon>
        <taxon>Telluria group</taxon>
        <taxon>Zemynaea</taxon>
    </lineage>
</organism>
<evidence type="ECO:0000313" key="2">
    <source>
        <dbReference type="Proteomes" id="UP000298438"/>
    </source>
</evidence>
<dbReference type="EMBL" id="SPVF01000067">
    <property type="protein sequence ID" value="TFW26259.1"/>
    <property type="molecule type" value="Genomic_DNA"/>
</dbReference>
<evidence type="ECO:0000313" key="1">
    <source>
        <dbReference type="EMBL" id="TFW26259.1"/>
    </source>
</evidence>
<dbReference type="Proteomes" id="UP000298438">
    <property type="component" value="Unassembled WGS sequence"/>
</dbReference>
<protein>
    <submittedName>
        <fullName evidence="1">Prevent-host-death protein</fullName>
    </submittedName>
</protein>
<keyword evidence="2" id="KW-1185">Reference proteome</keyword>